<evidence type="ECO:0000256" key="3">
    <source>
        <dbReference type="SAM" id="SignalP"/>
    </source>
</evidence>
<feature type="compositionally biased region" description="Pro residues" evidence="1">
    <location>
        <begin position="73"/>
        <end position="85"/>
    </location>
</feature>
<proteinExistence type="predicted"/>
<keyword evidence="2" id="KW-0812">Transmembrane</keyword>
<keyword evidence="3" id="KW-0732">Signal</keyword>
<dbReference type="Proteomes" id="UP000444960">
    <property type="component" value="Unassembled WGS sequence"/>
</dbReference>
<dbReference type="AlphaFoldDB" id="A0A7I9V5L2"/>
<feature type="chain" id="PRO_5029463911" evidence="3">
    <location>
        <begin position="22"/>
        <end position="188"/>
    </location>
</feature>
<sequence>MLVAKLSVVCATILVVSPSNPFGPGTGRPTGGPANHGPGYPGASPRQAPPASYGPPAGGVNPFGPTSSVPVGGPAPAPTPAPPSPSGSLEPVGPPIGLLIAAAVLAVLGIAAGAVFWASPLSIAGWALAGPIAIGVLALFTSRDTARRSAAIYLRPDWLPLAYAMTMIVIAAGVVVGSVSFAMWIGHR</sequence>
<organism evidence="4 5">
    <name type="scientific">Gordonia spumicola</name>
    <dbReference type="NCBI Taxonomy" id="589161"/>
    <lineage>
        <taxon>Bacteria</taxon>
        <taxon>Bacillati</taxon>
        <taxon>Actinomycetota</taxon>
        <taxon>Actinomycetes</taxon>
        <taxon>Mycobacteriales</taxon>
        <taxon>Gordoniaceae</taxon>
        <taxon>Gordonia</taxon>
    </lineage>
</organism>
<name>A0A7I9V5L2_9ACTN</name>
<keyword evidence="5" id="KW-1185">Reference proteome</keyword>
<comment type="caution">
    <text evidence="4">The sequence shown here is derived from an EMBL/GenBank/DDBJ whole genome shotgun (WGS) entry which is preliminary data.</text>
</comment>
<evidence type="ECO:0000256" key="1">
    <source>
        <dbReference type="SAM" id="MobiDB-lite"/>
    </source>
</evidence>
<evidence type="ECO:0000313" key="5">
    <source>
        <dbReference type="Proteomes" id="UP000444960"/>
    </source>
</evidence>
<evidence type="ECO:0000313" key="4">
    <source>
        <dbReference type="EMBL" id="GEE00705.1"/>
    </source>
</evidence>
<feature type="region of interest" description="Disordered" evidence="1">
    <location>
        <begin position="20"/>
        <end position="89"/>
    </location>
</feature>
<protein>
    <submittedName>
        <fullName evidence="4">Uncharacterized protein</fullName>
    </submittedName>
</protein>
<dbReference type="EMBL" id="BJOV01000002">
    <property type="protein sequence ID" value="GEE00705.1"/>
    <property type="molecule type" value="Genomic_DNA"/>
</dbReference>
<keyword evidence="2" id="KW-0472">Membrane</keyword>
<keyword evidence="2" id="KW-1133">Transmembrane helix</keyword>
<reference evidence="5" key="1">
    <citation type="submission" date="2019-06" db="EMBL/GenBank/DDBJ databases">
        <title>Gordonia isolated from sludge of a wastewater treatment plant.</title>
        <authorList>
            <person name="Tamura T."/>
            <person name="Aoyama K."/>
            <person name="Kang Y."/>
            <person name="Saito S."/>
            <person name="Akiyama N."/>
            <person name="Yazawa K."/>
            <person name="Gonoi T."/>
            <person name="Mikami Y."/>
        </authorList>
    </citation>
    <scope>NUCLEOTIDE SEQUENCE [LARGE SCALE GENOMIC DNA]</scope>
    <source>
        <strain evidence="5">NBRC 107696</strain>
    </source>
</reference>
<feature type="transmembrane region" description="Helical" evidence="2">
    <location>
        <begin position="96"/>
        <end position="116"/>
    </location>
</feature>
<feature type="signal peptide" evidence="3">
    <location>
        <begin position="1"/>
        <end position="21"/>
    </location>
</feature>
<accession>A0A7I9V5L2</accession>
<feature type="compositionally biased region" description="Low complexity" evidence="1">
    <location>
        <begin position="49"/>
        <end position="59"/>
    </location>
</feature>
<feature type="transmembrane region" description="Helical" evidence="2">
    <location>
        <begin position="123"/>
        <end position="141"/>
    </location>
</feature>
<evidence type="ECO:0000256" key="2">
    <source>
        <dbReference type="SAM" id="Phobius"/>
    </source>
</evidence>
<feature type="transmembrane region" description="Helical" evidence="2">
    <location>
        <begin position="161"/>
        <end position="185"/>
    </location>
</feature>
<gene>
    <name evidence="4" type="ORF">nbrc107696_11510</name>
</gene>